<dbReference type="EMBL" id="KN846960">
    <property type="protein sequence ID" value="KIW65060.1"/>
    <property type="molecule type" value="Genomic_DNA"/>
</dbReference>
<protein>
    <recommendedName>
        <fullName evidence="3">Flavin reductase like domain-containing protein</fullName>
    </recommendedName>
</protein>
<evidence type="ECO:0000256" key="1">
    <source>
        <dbReference type="ARBA" id="ARBA00023002"/>
    </source>
</evidence>
<dbReference type="STRING" id="5601.A0A0D2FE16"/>
<dbReference type="SMART" id="SM00903">
    <property type="entry name" value="Flavin_Reduct"/>
    <property type="match status" value="1"/>
</dbReference>
<dbReference type="GO" id="GO:0042602">
    <property type="term" value="F:riboflavin reductase (NADPH) activity"/>
    <property type="evidence" value="ECO:0007669"/>
    <property type="project" value="TreeGrafter"/>
</dbReference>
<dbReference type="InterPro" id="IPR002563">
    <property type="entry name" value="Flavin_Rdtase-like_dom"/>
</dbReference>
<proteinExistence type="predicted"/>
<gene>
    <name evidence="4" type="ORF">PV04_07346</name>
</gene>
<accession>A0A0D2FE16</accession>
<dbReference type="Proteomes" id="UP000054266">
    <property type="component" value="Unassembled WGS sequence"/>
</dbReference>
<evidence type="ECO:0000313" key="5">
    <source>
        <dbReference type="Proteomes" id="UP000054266"/>
    </source>
</evidence>
<evidence type="ECO:0000256" key="2">
    <source>
        <dbReference type="SAM" id="MobiDB-lite"/>
    </source>
</evidence>
<evidence type="ECO:0000259" key="3">
    <source>
        <dbReference type="SMART" id="SM00903"/>
    </source>
</evidence>
<dbReference type="InterPro" id="IPR050268">
    <property type="entry name" value="NADH-dep_flavin_reductase"/>
</dbReference>
<organism evidence="4 5">
    <name type="scientific">Phialophora macrospora</name>
    <dbReference type="NCBI Taxonomy" id="1851006"/>
    <lineage>
        <taxon>Eukaryota</taxon>
        <taxon>Fungi</taxon>
        <taxon>Dikarya</taxon>
        <taxon>Ascomycota</taxon>
        <taxon>Pezizomycotina</taxon>
        <taxon>Eurotiomycetes</taxon>
        <taxon>Chaetothyriomycetidae</taxon>
        <taxon>Chaetothyriales</taxon>
        <taxon>Herpotrichiellaceae</taxon>
        <taxon>Phialophora</taxon>
    </lineage>
</organism>
<dbReference type="GO" id="GO:0010181">
    <property type="term" value="F:FMN binding"/>
    <property type="evidence" value="ECO:0007669"/>
    <property type="project" value="InterPro"/>
</dbReference>
<feature type="region of interest" description="Disordered" evidence="2">
    <location>
        <begin position="92"/>
        <end position="135"/>
    </location>
</feature>
<dbReference type="PANTHER" id="PTHR30466">
    <property type="entry name" value="FLAVIN REDUCTASE"/>
    <property type="match status" value="1"/>
</dbReference>
<dbReference type="AlphaFoldDB" id="A0A0D2FE16"/>
<feature type="domain" description="Flavin reductase like" evidence="3">
    <location>
        <begin position="189"/>
        <end position="371"/>
    </location>
</feature>
<dbReference type="Pfam" id="PF01613">
    <property type="entry name" value="Flavin_Reduct"/>
    <property type="match status" value="1"/>
</dbReference>
<evidence type="ECO:0000313" key="4">
    <source>
        <dbReference type="EMBL" id="KIW65060.1"/>
    </source>
</evidence>
<feature type="compositionally biased region" description="Polar residues" evidence="2">
    <location>
        <begin position="97"/>
        <end position="109"/>
    </location>
</feature>
<dbReference type="Gene3D" id="2.30.110.10">
    <property type="entry name" value="Electron Transport, Fmn-binding Protein, Chain A"/>
    <property type="match status" value="1"/>
</dbReference>
<dbReference type="SUPFAM" id="SSF50475">
    <property type="entry name" value="FMN-binding split barrel"/>
    <property type="match status" value="1"/>
</dbReference>
<dbReference type="PANTHER" id="PTHR30466:SF1">
    <property type="entry name" value="FMN REDUCTASE (NADH) RUTF"/>
    <property type="match status" value="1"/>
</dbReference>
<keyword evidence="5" id="KW-1185">Reference proteome</keyword>
<keyword evidence="1" id="KW-0560">Oxidoreductase</keyword>
<sequence length="394" mass="42413">MTLFCRPGNLARFTSIGPRQARRTGPASSCADLGSAIPCLEQQSRQPRDPRVFRSFGRCFYSSQELPHGVRNSDRTQRSEILARTITTGCSIGPKHNVSTDTRHSSGAASTTLLKRSRSSSWGGSAKGQGSKSNIGATALRHGENHQIRMISRTAGPEGPMISASHKGTTVHREQSHATHLSDGVRKIMRHVPHPVAIVTSTDVSISPEGAPVAWRGATVSSFNTVTLRPTPIVSFNITKRSSTYEAIKSSGHFNVHLLPCSSGTSSIARRFSRGNASSPFHDEDGSLASFAVKQHMNAPAPSHLGPQIGRKSPIIKTTPQAVLRCNNIAHKTVEIGDHVVVFGEVAEKVDELHQIEEASVLLYYVNGKYSPLIAEIKSGNVSIGRGLLPSQNQ</sequence>
<name>A0A0D2FE16_9EURO</name>
<reference evidence="4 5" key="1">
    <citation type="submission" date="2015-01" db="EMBL/GenBank/DDBJ databases">
        <title>The Genome Sequence of Capronia semiimmersa CBS27337.</title>
        <authorList>
            <consortium name="The Broad Institute Genomics Platform"/>
            <person name="Cuomo C."/>
            <person name="de Hoog S."/>
            <person name="Gorbushina A."/>
            <person name="Stielow B."/>
            <person name="Teixiera M."/>
            <person name="Abouelleil A."/>
            <person name="Chapman S.B."/>
            <person name="Priest M."/>
            <person name="Young S.K."/>
            <person name="Wortman J."/>
            <person name="Nusbaum C."/>
            <person name="Birren B."/>
        </authorList>
    </citation>
    <scope>NUCLEOTIDE SEQUENCE [LARGE SCALE GENOMIC DNA]</scope>
    <source>
        <strain evidence="4 5">CBS 27337</strain>
    </source>
</reference>
<dbReference type="InterPro" id="IPR012349">
    <property type="entry name" value="Split_barrel_FMN-bd"/>
</dbReference>
<dbReference type="HOGENOM" id="CLU_700193_0_0_1"/>